<sequence>MTRVMTVVGTRPEIIRLSRVIDRLDRTLDHILVHTGQNWDPMLSDVFFKELEIRSPERFLGVDTSSLGRVLGGVLTGVEQAIHDYRPDALLVLGDTNSCIAALIARRMKVPVYHMEAGNRCFDQNVPEETNRRLVDHVSDFNLVYTEHARRNLLAEGIHPRRILHTGSPMREVLEHFLPNIDASDVVERLDLTPGGYFLVSAHREENVDDPARLALLLDCLKAVRTEFGLPVLVSTHPRTRQRLGGTFEMDGVDFHEPFGFFDYVRLQTQARCVLSDSGTISEESAILGFPALTLRDSIERPESLDTGSILMTGLDADGVVEAVSVAVESELHRVTCSPEYQVRDTSSRVANFILSTVRRHHEWAGIRPCIAS</sequence>
<comment type="similarity">
    <text evidence="1">Belongs to the UDP-N-acetylglucosamine 2-epimerase family.</text>
</comment>
<dbReference type="InterPro" id="IPR003331">
    <property type="entry name" value="UDP_GlcNAc_Epimerase_2_dom"/>
</dbReference>
<dbReference type="CDD" id="cd03786">
    <property type="entry name" value="GTB_UDP-GlcNAc_2-Epimerase"/>
    <property type="match status" value="1"/>
</dbReference>
<keyword evidence="1" id="KW-0413">Isomerase</keyword>
<proteinExistence type="inferred from homology"/>
<dbReference type="AlphaFoldDB" id="A0A8J4DY26"/>
<keyword evidence="4" id="KW-1185">Reference proteome</keyword>
<evidence type="ECO:0000313" key="3">
    <source>
        <dbReference type="EMBL" id="GIJ53998.1"/>
    </source>
</evidence>
<name>A0A8J4DY26_9ACTN</name>
<gene>
    <name evidence="3" type="primary">rffE</name>
    <name evidence="3" type="ORF">Vau01_015140</name>
</gene>
<dbReference type="RefSeq" id="WP_203988524.1">
    <property type="nucleotide sequence ID" value="NZ_BOPG01000009.1"/>
</dbReference>
<evidence type="ECO:0000313" key="4">
    <source>
        <dbReference type="Proteomes" id="UP000612585"/>
    </source>
</evidence>
<protein>
    <submittedName>
        <fullName evidence="3">UDP-N-acetyl glucosamine 2-epimerase</fullName>
    </submittedName>
</protein>
<dbReference type="PANTHER" id="PTHR43174">
    <property type="entry name" value="UDP-N-ACETYLGLUCOSAMINE 2-EPIMERASE"/>
    <property type="match status" value="1"/>
</dbReference>
<dbReference type="NCBIfam" id="TIGR00236">
    <property type="entry name" value="wecB"/>
    <property type="match status" value="1"/>
</dbReference>
<organism evidence="3 4">
    <name type="scientific">Virgisporangium aurantiacum</name>
    <dbReference type="NCBI Taxonomy" id="175570"/>
    <lineage>
        <taxon>Bacteria</taxon>
        <taxon>Bacillati</taxon>
        <taxon>Actinomycetota</taxon>
        <taxon>Actinomycetes</taxon>
        <taxon>Micromonosporales</taxon>
        <taxon>Micromonosporaceae</taxon>
        <taxon>Virgisporangium</taxon>
    </lineage>
</organism>
<dbReference type="Gene3D" id="3.40.50.2000">
    <property type="entry name" value="Glycogen Phosphorylase B"/>
    <property type="match status" value="2"/>
</dbReference>
<accession>A0A8J4DY26</accession>
<dbReference type="InterPro" id="IPR029767">
    <property type="entry name" value="WecB-like"/>
</dbReference>
<dbReference type="PANTHER" id="PTHR43174:SF1">
    <property type="entry name" value="UDP-N-ACETYLGLUCOSAMINE 2-EPIMERASE"/>
    <property type="match status" value="1"/>
</dbReference>
<evidence type="ECO:0000259" key="2">
    <source>
        <dbReference type="Pfam" id="PF02350"/>
    </source>
</evidence>
<dbReference type="Proteomes" id="UP000612585">
    <property type="component" value="Unassembled WGS sequence"/>
</dbReference>
<feature type="domain" description="UDP-N-acetylglucosamine 2-epimerase" evidence="2">
    <location>
        <begin position="26"/>
        <end position="354"/>
    </location>
</feature>
<dbReference type="EMBL" id="BOPG01000009">
    <property type="protein sequence ID" value="GIJ53998.1"/>
    <property type="molecule type" value="Genomic_DNA"/>
</dbReference>
<evidence type="ECO:0000256" key="1">
    <source>
        <dbReference type="RuleBase" id="RU003513"/>
    </source>
</evidence>
<dbReference type="Pfam" id="PF02350">
    <property type="entry name" value="Epimerase_2"/>
    <property type="match status" value="1"/>
</dbReference>
<comment type="caution">
    <text evidence="3">The sequence shown here is derived from an EMBL/GenBank/DDBJ whole genome shotgun (WGS) entry which is preliminary data.</text>
</comment>
<dbReference type="GO" id="GO:0016853">
    <property type="term" value="F:isomerase activity"/>
    <property type="evidence" value="ECO:0007669"/>
    <property type="project" value="UniProtKB-KW"/>
</dbReference>
<reference evidence="3" key="1">
    <citation type="submission" date="2021-01" db="EMBL/GenBank/DDBJ databases">
        <title>Whole genome shotgun sequence of Virgisporangium aurantiacum NBRC 16421.</title>
        <authorList>
            <person name="Komaki H."/>
            <person name="Tamura T."/>
        </authorList>
    </citation>
    <scope>NUCLEOTIDE SEQUENCE</scope>
    <source>
        <strain evidence="3">NBRC 16421</strain>
    </source>
</reference>
<dbReference type="SUPFAM" id="SSF53756">
    <property type="entry name" value="UDP-Glycosyltransferase/glycogen phosphorylase"/>
    <property type="match status" value="1"/>
</dbReference>